<dbReference type="Gene3D" id="1.10.10.10">
    <property type="entry name" value="Winged helix-like DNA-binding domain superfamily/Winged helix DNA-binding domain"/>
    <property type="match status" value="1"/>
</dbReference>
<dbReference type="EMBL" id="JAVDVX010000012">
    <property type="protein sequence ID" value="MDR7092194.1"/>
    <property type="molecule type" value="Genomic_DNA"/>
</dbReference>
<dbReference type="InterPro" id="IPR014710">
    <property type="entry name" value="RmlC-like_jellyroll"/>
</dbReference>
<dbReference type="PANTHER" id="PTHR24567:SF74">
    <property type="entry name" value="HTH-TYPE TRANSCRIPTIONAL REGULATOR ARCR"/>
    <property type="match status" value="1"/>
</dbReference>
<proteinExistence type="predicted"/>
<organism evidence="5 6">
    <name type="scientific">Cellvibrio fibrivorans</name>
    <dbReference type="NCBI Taxonomy" id="126350"/>
    <lineage>
        <taxon>Bacteria</taxon>
        <taxon>Pseudomonadati</taxon>
        <taxon>Pseudomonadota</taxon>
        <taxon>Gammaproteobacteria</taxon>
        <taxon>Cellvibrionales</taxon>
        <taxon>Cellvibrionaceae</taxon>
        <taxon>Cellvibrio</taxon>
    </lineage>
</organism>
<name>A0ABU1V445_9GAMM</name>
<dbReference type="InterPro" id="IPR050397">
    <property type="entry name" value="Env_Response_Regulators"/>
</dbReference>
<dbReference type="SMART" id="SM00419">
    <property type="entry name" value="HTH_CRP"/>
    <property type="match status" value="1"/>
</dbReference>
<accession>A0ABU1V445</accession>
<evidence type="ECO:0000313" key="5">
    <source>
        <dbReference type="EMBL" id="MDR7092194.1"/>
    </source>
</evidence>
<dbReference type="PANTHER" id="PTHR24567">
    <property type="entry name" value="CRP FAMILY TRANSCRIPTIONAL REGULATORY PROTEIN"/>
    <property type="match status" value="1"/>
</dbReference>
<dbReference type="InterPro" id="IPR012318">
    <property type="entry name" value="HTH_CRP"/>
</dbReference>
<dbReference type="SUPFAM" id="SSF51206">
    <property type="entry name" value="cAMP-binding domain-like"/>
    <property type="match status" value="1"/>
</dbReference>
<dbReference type="InterPro" id="IPR036388">
    <property type="entry name" value="WH-like_DNA-bd_sf"/>
</dbReference>
<keyword evidence="6" id="KW-1185">Reference proteome</keyword>
<sequence>MHQPSDSQKPQPLEPATNRLLQGLPPKLRDHLLNSCELVNLQFGTILCEAERPFKYVYFPLTAFISLVTLIDGHQPLEVGLIGNEGMLGSTLSLGIPTAPLRALVQGSGKSLRLSAAQLRRELHAAPALVNQLNSYVYVQHEQLAKTTACIHFHETEPRLARWLLMTHDRTHADQLHLTQEFLADMLGVRRSSVTVAAGALQTKKIIHYSRGEIIILDRKGLESAACECYNMMIRDYENIFS</sequence>
<evidence type="ECO:0000256" key="2">
    <source>
        <dbReference type="ARBA" id="ARBA00023125"/>
    </source>
</evidence>
<dbReference type="InterPro" id="IPR018490">
    <property type="entry name" value="cNMP-bd_dom_sf"/>
</dbReference>
<dbReference type="PROSITE" id="PS51063">
    <property type="entry name" value="HTH_CRP_2"/>
    <property type="match status" value="1"/>
</dbReference>
<evidence type="ECO:0000259" key="4">
    <source>
        <dbReference type="PROSITE" id="PS51063"/>
    </source>
</evidence>
<evidence type="ECO:0000256" key="3">
    <source>
        <dbReference type="ARBA" id="ARBA00023163"/>
    </source>
</evidence>
<gene>
    <name evidence="5" type="ORF">J2X05_004235</name>
</gene>
<protein>
    <submittedName>
        <fullName evidence="5">CRP-like cAMP-binding protein</fullName>
    </submittedName>
</protein>
<keyword evidence="3" id="KW-0804">Transcription</keyword>
<dbReference type="RefSeq" id="WP_310076263.1">
    <property type="nucleotide sequence ID" value="NZ_JAVDVX010000012.1"/>
</dbReference>
<dbReference type="Proteomes" id="UP001253595">
    <property type="component" value="Unassembled WGS sequence"/>
</dbReference>
<keyword evidence="1" id="KW-0805">Transcription regulation</keyword>
<dbReference type="Gene3D" id="2.60.120.10">
    <property type="entry name" value="Jelly Rolls"/>
    <property type="match status" value="1"/>
</dbReference>
<comment type="caution">
    <text evidence="5">The sequence shown here is derived from an EMBL/GenBank/DDBJ whole genome shotgun (WGS) entry which is preliminary data.</text>
</comment>
<dbReference type="Pfam" id="PF13545">
    <property type="entry name" value="HTH_Crp_2"/>
    <property type="match status" value="1"/>
</dbReference>
<keyword evidence="2" id="KW-0238">DNA-binding</keyword>
<dbReference type="SUPFAM" id="SSF46785">
    <property type="entry name" value="Winged helix' DNA-binding domain"/>
    <property type="match status" value="1"/>
</dbReference>
<evidence type="ECO:0000256" key="1">
    <source>
        <dbReference type="ARBA" id="ARBA00023015"/>
    </source>
</evidence>
<reference evidence="5 6" key="1">
    <citation type="submission" date="2023-07" db="EMBL/GenBank/DDBJ databases">
        <title>Sorghum-associated microbial communities from plants grown in Nebraska, USA.</title>
        <authorList>
            <person name="Schachtman D."/>
        </authorList>
    </citation>
    <scope>NUCLEOTIDE SEQUENCE [LARGE SCALE GENOMIC DNA]</scope>
    <source>
        <strain evidence="5 6">BE190</strain>
    </source>
</reference>
<feature type="domain" description="HTH crp-type" evidence="4">
    <location>
        <begin position="154"/>
        <end position="220"/>
    </location>
</feature>
<evidence type="ECO:0000313" key="6">
    <source>
        <dbReference type="Proteomes" id="UP001253595"/>
    </source>
</evidence>
<dbReference type="InterPro" id="IPR036390">
    <property type="entry name" value="WH_DNA-bd_sf"/>
</dbReference>